<evidence type="ECO:0000259" key="1">
    <source>
        <dbReference type="Pfam" id="PF08279"/>
    </source>
</evidence>
<gene>
    <name evidence="3" type="ORF">FZC74_06915</name>
</gene>
<dbReference type="SUPFAM" id="SSF46785">
    <property type="entry name" value="Winged helix' DNA-binding domain"/>
    <property type="match status" value="1"/>
</dbReference>
<dbReference type="Pfam" id="PF13280">
    <property type="entry name" value="WYL"/>
    <property type="match status" value="1"/>
</dbReference>
<dbReference type="AlphaFoldDB" id="A0AA94WTW5"/>
<accession>A0AA94WTW5</accession>
<evidence type="ECO:0000313" key="4">
    <source>
        <dbReference type="Proteomes" id="UP000323393"/>
    </source>
</evidence>
<dbReference type="Pfam" id="PF08279">
    <property type="entry name" value="HTH_11"/>
    <property type="match status" value="1"/>
</dbReference>
<sequence>MPKTDNTLAILWMLSSGEKITAKQIAEKLEMNIRTVYRYMDTLTTSGVPIISDTGHNGGYTLLNQFYKSPLFFDQEEQTSLLHAARFADGAGYYGGEALTRAISKLSNYTNQEQGKKIAKQFTSMEVINRINAHTSQSTLQALEQAILDGYSVDIQYKSGRDQYSKRKIDPYRIIHWNLNWYVAGFCHIRNDIRSFRVDRIETLLPTENQFKQPEDFSTSADFLNNLLPPIDKKETALLVLTGSMSALTDICQHWFLGSYLEQRKDNQATFLLEKQVLHTYIPSLLIPFSTSIKVMEPQSLKEEMISALSTLIKFYQE</sequence>
<dbReference type="PIRSF" id="PIRSF016838">
    <property type="entry name" value="PafC"/>
    <property type="match status" value="1"/>
</dbReference>
<feature type="domain" description="Helix-turn-helix type 11" evidence="1">
    <location>
        <begin position="8"/>
        <end position="60"/>
    </location>
</feature>
<dbReference type="InterPro" id="IPR013196">
    <property type="entry name" value="HTH_11"/>
</dbReference>
<dbReference type="PANTHER" id="PTHR34580">
    <property type="match status" value="1"/>
</dbReference>
<evidence type="ECO:0000259" key="2">
    <source>
        <dbReference type="Pfam" id="PF13280"/>
    </source>
</evidence>
<name>A0AA94WTW5_9BACI</name>
<dbReference type="InterPro" id="IPR036390">
    <property type="entry name" value="WH_DNA-bd_sf"/>
</dbReference>
<dbReference type="InterPro" id="IPR051534">
    <property type="entry name" value="CBASS_pafABC_assoc_protein"/>
</dbReference>
<comment type="caution">
    <text evidence="3">The sequence shown here is derived from an EMBL/GenBank/DDBJ whole genome shotgun (WGS) entry which is preliminary data.</text>
</comment>
<evidence type="ECO:0000313" key="3">
    <source>
        <dbReference type="EMBL" id="TYS59880.1"/>
    </source>
</evidence>
<dbReference type="Gene3D" id="1.10.10.10">
    <property type="entry name" value="Winged helix-like DNA-binding domain superfamily/Winged helix DNA-binding domain"/>
    <property type="match status" value="1"/>
</dbReference>
<dbReference type="EMBL" id="VTEU01000002">
    <property type="protein sequence ID" value="TYS59880.1"/>
    <property type="molecule type" value="Genomic_DNA"/>
</dbReference>
<protein>
    <submittedName>
        <fullName evidence="3">YafY family transcriptional regulator</fullName>
    </submittedName>
</protein>
<dbReference type="PROSITE" id="PS52050">
    <property type="entry name" value="WYL"/>
    <property type="match status" value="1"/>
</dbReference>
<dbReference type="InterPro" id="IPR036388">
    <property type="entry name" value="WH-like_DNA-bd_sf"/>
</dbReference>
<proteinExistence type="predicted"/>
<dbReference type="InterPro" id="IPR026881">
    <property type="entry name" value="WYL_dom"/>
</dbReference>
<feature type="domain" description="WYL" evidence="2">
    <location>
        <begin position="139"/>
        <end position="204"/>
    </location>
</feature>
<dbReference type="Proteomes" id="UP000323393">
    <property type="component" value="Unassembled WGS sequence"/>
</dbReference>
<reference evidence="3 4" key="1">
    <citation type="submission" date="2019-08" db="EMBL/GenBank/DDBJ databases">
        <title>Bacillus genomes from the desert of Cuatro Cienegas, Coahuila.</title>
        <authorList>
            <person name="Olmedo-Alvarez G."/>
        </authorList>
    </citation>
    <scope>NUCLEOTIDE SEQUENCE [LARGE SCALE GENOMIC DNA]</scope>
    <source>
        <strain evidence="3 4">CH88_3T</strain>
    </source>
</reference>
<dbReference type="PANTHER" id="PTHR34580:SF3">
    <property type="entry name" value="PROTEIN PAFB"/>
    <property type="match status" value="1"/>
</dbReference>
<dbReference type="InterPro" id="IPR028349">
    <property type="entry name" value="PafC-like"/>
</dbReference>
<organism evidence="3 4">
    <name type="scientific">Sutcliffiella horikoshii</name>
    <dbReference type="NCBI Taxonomy" id="79883"/>
    <lineage>
        <taxon>Bacteria</taxon>
        <taxon>Bacillati</taxon>
        <taxon>Bacillota</taxon>
        <taxon>Bacilli</taxon>
        <taxon>Bacillales</taxon>
        <taxon>Bacillaceae</taxon>
        <taxon>Sutcliffiella</taxon>
    </lineage>
</organism>
<dbReference type="RefSeq" id="WP_148965361.1">
    <property type="nucleotide sequence ID" value="NZ_VTEU01000002.1"/>
</dbReference>